<feature type="domain" description="Endonuclease/exonuclease/phosphatase" evidence="3">
    <location>
        <begin position="66"/>
        <end position="347"/>
    </location>
</feature>
<sequence>MACPKTTLSRIGLGLAITILAITISLLIVYNVRLGTGNEVHTTRTMGTCRINSNGASSSSLKIMTFNTFLINCSPGVRCQNAEERAARVTEITNWFLAREEGIVLFQEVWSYHDELRSGMSEAGYCHSVMTNEEGGSGLAVFSRFPLDDGSTKFVDWFDAFGSGDSLTPELTNLEAFMADKGVLYVKIVKGGDSTPVHVFNLHTNSDTNGDYHEVRVGQFQVVRDFVDSQQIPSNELVIMGGDFNEDIDCRLRRCEGGAKCQNQEYYNEMIETLSAGTLDVVSETNFTYDTEKNNVLKGLYAETDCDYYQYRLDYIFFDKKHMIPEDTSSCSVLNPLASVGSDLSDHLPLSCTIAGIVAMN</sequence>
<proteinExistence type="inferred from homology"/>
<keyword evidence="2" id="KW-0472">Membrane</keyword>
<evidence type="ECO:0000256" key="2">
    <source>
        <dbReference type="SAM" id="Phobius"/>
    </source>
</evidence>
<keyword evidence="5" id="KW-1185">Reference proteome</keyword>
<dbReference type="PANTHER" id="PTHR16320">
    <property type="entry name" value="SPHINGOMYELINASE FAMILY MEMBER"/>
    <property type="match status" value="1"/>
</dbReference>
<organism evidence="4 5">
    <name type="scientific">Cyclotella atomus</name>
    <dbReference type="NCBI Taxonomy" id="382360"/>
    <lineage>
        <taxon>Eukaryota</taxon>
        <taxon>Sar</taxon>
        <taxon>Stramenopiles</taxon>
        <taxon>Ochrophyta</taxon>
        <taxon>Bacillariophyta</taxon>
        <taxon>Coscinodiscophyceae</taxon>
        <taxon>Thalassiosirophycidae</taxon>
        <taxon>Stephanodiscales</taxon>
        <taxon>Stephanodiscaceae</taxon>
        <taxon>Cyclotella</taxon>
    </lineage>
</organism>
<dbReference type="Pfam" id="PF03372">
    <property type="entry name" value="Exo_endo_phos"/>
    <property type="match status" value="1"/>
</dbReference>
<evidence type="ECO:0000259" key="3">
    <source>
        <dbReference type="Pfam" id="PF03372"/>
    </source>
</evidence>
<reference evidence="4 5" key="1">
    <citation type="submission" date="2024-10" db="EMBL/GenBank/DDBJ databases">
        <title>Updated reference genomes for cyclostephanoid diatoms.</title>
        <authorList>
            <person name="Roberts W.R."/>
            <person name="Alverson A.J."/>
        </authorList>
    </citation>
    <scope>NUCLEOTIDE SEQUENCE [LARGE SCALE GENOMIC DNA]</scope>
    <source>
        <strain evidence="4 5">AJA010-31</strain>
    </source>
</reference>
<dbReference type="AlphaFoldDB" id="A0ABD3QVG5"/>
<keyword evidence="2" id="KW-1133">Transmembrane helix</keyword>
<evidence type="ECO:0000313" key="5">
    <source>
        <dbReference type="Proteomes" id="UP001530400"/>
    </source>
</evidence>
<dbReference type="SUPFAM" id="SSF56219">
    <property type="entry name" value="DNase I-like"/>
    <property type="match status" value="1"/>
</dbReference>
<evidence type="ECO:0000313" key="4">
    <source>
        <dbReference type="EMBL" id="KAL3804302.1"/>
    </source>
</evidence>
<dbReference type="InterPro" id="IPR038772">
    <property type="entry name" value="Sph/SMPD2-like"/>
</dbReference>
<feature type="transmembrane region" description="Helical" evidence="2">
    <location>
        <begin position="12"/>
        <end position="32"/>
    </location>
</feature>
<protein>
    <recommendedName>
        <fullName evidence="3">Endonuclease/exonuclease/phosphatase domain-containing protein</fullName>
    </recommendedName>
</protein>
<keyword evidence="2" id="KW-0812">Transmembrane</keyword>
<gene>
    <name evidence="4" type="ORF">ACHAWO_012060</name>
</gene>
<dbReference type="InterPro" id="IPR005135">
    <property type="entry name" value="Endo/exonuclease/phosphatase"/>
</dbReference>
<comment type="caution">
    <text evidence="4">The sequence shown here is derived from an EMBL/GenBank/DDBJ whole genome shotgun (WGS) entry which is preliminary data.</text>
</comment>
<comment type="similarity">
    <text evidence="1">Belongs to the neutral sphingomyelinase family.</text>
</comment>
<dbReference type="InterPro" id="IPR036691">
    <property type="entry name" value="Endo/exonu/phosph_ase_sf"/>
</dbReference>
<dbReference type="Proteomes" id="UP001530400">
    <property type="component" value="Unassembled WGS sequence"/>
</dbReference>
<accession>A0ABD3QVG5</accession>
<evidence type="ECO:0000256" key="1">
    <source>
        <dbReference type="ARBA" id="ARBA00006335"/>
    </source>
</evidence>
<dbReference type="Gene3D" id="3.60.10.10">
    <property type="entry name" value="Endonuclease/exonuclease/phosphatase"/>
    <property type="match status" value="1"/>
</dbReference>
<name>A0ABD3QVG5_9STRA</name>
<dbReference type="EMBL" id="JALLPJ020000044">
    <property type="protein sequence ID" value="KAL3804302.1"/>
    <property type="molecule type" value="Genomic_DNA"/>
</dbReference>
<dbReference type="PANTHER" id="PTHR16320:SF23">
    <property type="entry name" value="SPHINGOMYELINASE C 1"/>
    <property type="match status" value="1"/>
</dbReference>